<dbReference type="Proteomes" id="UP000193804">
    <property type="component" value="Unassembled WGS sequence"/>
</dbReference>
<dbReference type="InterPro" id="IPR051604">
    <property type="entry name" value="Ergot_Alk_Oxidoreductase"/>
</dbReference>
<dbReference type="SUPFAM" id="SSF51735">
    <property type="entry name" value="NAD(P)-binding Rossmann-fold domains"/>
    <property type="match status" value="1"/>
</dbReference>
<accession>A0A1X7K4L1</accession>
<evidence type="ECO:0000313" key="3">
    <source>
        <dbReference type="Proteomes" id="UP000193804"/>
    </source>
</evidence>
<name>A0A1X7K4L1_9BACT</name>
<reference evidence="3" key="1">
    <citation type="submission" date="2017-04" db="EMBL/GenBank/DDBJ databases">
        <authorList>
            <person name="Varghese N."/>
            <person name="Submissions S."/>
        </authorList>
    </citation>
    <scope>NUCLEOTIDE SEQUENCE [LARGE SCALE GENOMIC DNA]</scope>
    <source>
        <strain evidence="3">DSM 4125</strain>
    </source>
</reference>
<dbReference type="InterPro" id="IPR008030">
    <property type="entry name" value="NmrA-like"/>
</dbReference>
<proteinExistence type="predicted"/>
<dbReference type="RefSeq" id="WP_085517400.1">
    <property type="nucleotide sequence ID" value="NZ_FXAW01000004.1"/>
</dbReference>
<organism evidence="2 3">
    <name type="scientific">Marivirga sericea</name>
    <dbReference type="NCBI Taxonomy" id="1028"/>
    <lineage>
        <taxon>Bacteria</taxon>
        <taxon>Pseudomonadati</taxon>
        <taxon>Bacteroidota</taxon>
        <taxon>Cytophagia</taxon>
        <taxon>Cytophagales</taxon>
        <taxon>Marivirgaceae</taxon>
        <taxon>Marivirga</taxon>
    </lineage>
</organism>
<dbReference type="InterPro" id="IPR036291">
    <property type="entry name" value="NAD(P)-bd_dom_sf"/>
</dbReference>
<dbReference type="PANTHER" id="PTHR43162:SF1">
    <property type="entry name" value="PRESTALK A DIFFERENTIATION PROTEIN A"/>
    <property type="match status" value="1"/>
</dbReference>
<evidence type="ECO:0000313" key="2">
    <source>
        <dbReference type="EMBL" id="SMG35613.1"/>
    </source>
</evidence>
<dbReference type="STRING" id="1028.SAMN05661096_02361"/>
<sequence>MNILITGATGNVGQAIFSSFSQNEVDVNIIAGVRNTAEAVGNTKMTAGFSKQEFDFGKPEQFSEYLNGIDILFLLRPPNIADVEAVFKPLVDAVKKEGLQHIVFLSVQGAEKQSYIPHHKIEKLIVESEIPYTFLRPAYFMQNFITTLRKDIVEKEMIYLPAGDAKFTVVDVTDVGEVAAKILLNVSAHRYQAYELTNDELLNFSEFAQQISEVVDKEVKFISPNLLSFIFRKLREGQRLTYIFVLIMLHYFPRFKESPETTSMIEDILNRKPISFRAFLDREKTKLRS</sequence>
<dbReference type="OrthoDB" id="9780595at2"/>
<protein>
    <submittedName>
        <fullName evidence="2">Uncharacterized conserved protein YbjT, contains NAD(P)-binding and DUF2867 domains</fullName>
    </submittedName>
</protein>
<gene>
    <name evidence="2" type="ORF">SAMN05661096_02361</name>
</gene>
<dbReference type="AlphaFoldDB" id="A0A1X7K4L1"/>
<dbReference type="Gene3D" id="3.40.50.720">
    <property type="entry name" value="NAD(P)-binding Rossmann-like Domain"/>
    <property type="match status" value="1"/>
</dbReference>
<feature type="domain" description="NmrA-like" evidence="1">
    <location>
        <begin position="2"/>
        <end position="222"/>
    </location>
</feature>
<dbReference type="Gene3D" id="3.90.25.10">
    <property type="entry name" value="UDP-galactose 4-epimerase, domain 1"/>
    <property type="match status" value="1"/>
</dbReference>
<dbReference type="Pfam" id="PF05368">
    <property type="entry name" value="NmrA"/>
    <property type="match status" value="1"/>
</dbReference>
<dbReference type="EMBL" id="FXAW01000004">
    <property type="protein sequence ID" value="SMG35613.1"/>
    <property type="molecule type" value="Genomic_DNA"/>
</dbReference>
<keyword evidence="3" id="KW-1185">Reference proteome</keyword>
<dbReference type="PANTHER" id="PTHR43162">
    <property type="match status" value="1"/>
</dbReference>
<evidence type="ECO:0000259" key="1">
    <source>
        <dbReference type="Pfam" id="PF05368"/>
    </source>
</evidence>